<keyword evidence="4" id="KW-1185">Reference proteome</keyword>
<dbReference type="SUPFAM" id="SSF53597">
    <property type="entry name" value="Dihydrofolate reductase-like"/>
    <property type="match status" value="1"/>
</dbReference>
<accession>A0A5R9BBB8</accession>
<evidence type="ECO:0000313" key="3">
    <source>
        <dbReference type="EMBL" id="TLP97565.1"/>
    </source>
</evidence>
<dbReference type="InterPro" id="IPR024072">
    <property type="entry name" value="DHFR-like_dom_sf"/>
</dbReference>
<dbReference type="PANTHER" id="PTHR38011:SF11">
    <property type="entry name" value="2,5-DIAMINO-6-RIBOSYLAMINO-4(3H)-PYRIMIDINONE 5'-PHOSPHATE REDUCTASE"/>
    <property type="match status" value="1"/>
</dbReference>
<dbReference type="OrthoDB" id="195113at2"/>
<dbReference type="EMBL" id="VAVZ01000016">
    <property type="protein sequence ID" value="TLP97565.1"/>
    <property type="molecule type" value="Genomic_DNA"/>
</dbReference>
<dbReference type="InterPro" id="IPR002734">
    <property type="entry name" value="RibDG_C"/>
</dbReference>
<dbReference type="PANTHER" id="PTHR38011">
    <property type="entry name" value="DIHYDROFOLATE REDUCTASE FAMILY PROTEIN (AFU_ORTHOLOGUE AFUA_8G06820)"/>
    <property type="match status" value="1"/>
</dbReference>
<dbReference type="GO" id="GO:0009231">
    <property type="term" value="P:riboflavin biosynthetic process"/>
    <property type="evidence" value="ECO:0007669"/>
    <property type="project" value="InterPro"/>
</dbReference>
<protein>
    <submittedName>
        <fullName evidence="3">Dihydrofolate reductase</fullName>
    </submittedName>
</protein>
<evidence type="ECO:0000256" key="1">
    <source>
        <dbReference type="SAM" id="MobiDB-lite"/>
    </source>
</evidence>
<dbReference type="RefSeq" id="WP_138252874.1">
    <property type="nucleotide sequence ID" value="NZ_VAVZ01000016.1"/>
</dbReference>
<evidence type="ECO:0000313" key="4">
    <source>
        <dbReference type="Proteomes" id="UP000310458"/>
    </source>
</evidence>
<proteinExistence type="predicted"/>
<dbReference type="Pfam" id="PF01872">
    <property type="entry name" value="RibD_C"/>
    <property type="match status" value="1"/>
</dbReference>
<evidence type="ECO:0000259" key="2">
    <source>
        <dbReference type="Pfam" id="PF01872"/>
    </source>
</evidence>
<dbReference type="InterPro" id="IPR050765">
    <property type="entry name" value="Riboflavin_Biosynth_HTPR"/>
</dbReference>
<dbReference type="AlphaFoldDB" id="A0A5R9BBB8"/>
<feature type="domain" description="Bacterial bifunctional deaminase-reductase C-terminal" evidence="2">
    <location>
        <begin position="5"/>
        <end position="157"/>
    </location>
</feature>
<dbReference type="Proteomes" id="UP000310458">
    <property type="component" value="Unassembled WGS sequence"/>
</dbReference>
<comment type="caution">
    <text evidence="3">The sequence shown here is derived from an EMBL/GenBank/DDBJ whole genome shotgun (WGS) entry which is preliminary data.</text>
</comment>
<dbReference type="Gene3D" id="3.40.430.10">
    <property type="entry name" value="Dihydrofolate Reductase, subunit A"/>
    <property type="match status" value="1"/>
</dbReference>
<reference evidence="3 4" key="1">
    <citation type="submission" date="2019-05" db="EMBL/GenBank/DDBJ databases">
        <title>Nesterenkonia sp. GY074 isolated from the Southern Atlantic Ocean.</title>
        <authorList>
            <person name="Zhang G."/>
        </authorList>
    </citation>
    <scope>NUCLEOTIDE SEQUENCE [LARGE SCALE GENOMIC DNA]</scope>
    <source>
        <strain evidence="3 4">GY074</strain>
    </source>
</reference>
<sequence length="181" mass="19365">MTTFIYSATASVDGYIAGPGGDMQWLAPYMGREPDRLFEQVIPQVTALLMGRTTFDGDDPNAGDPEQEGAFEGQWKGPQIVLTHRSVDTAAKGFTITHTLEEAIETARKAAGAQGMVHILGADVARQCFQVGVIDEVLLGTVPILLGGGTPLLRGSKGSFPLELIDQSPSGGMTRRFRVMK</sequence>
<name>A0A5R9BBB8_9MICC</name>
<dbReference type="GO" id="GO:0008703">
    <property type="term" value="F:5-amino-6-(5-phosphoribosylamino)uracil reductase activity"/>
    <property type="evidence" value="ECO:0007669"/>
    <property type="project" value="InterPro"/>
</dbReference>
<organism evidence="3 4">
    <name type="scientific">Nesterenkonia salmonea</name>
    <dbReference type="NCBI Taxonomy" id="1804987"/>
    <lineage>
        <taxon>Bacteria</taxon>
        <taxon>Bacillati</taxon>
        <taxon>Actinomycetota</taxon>
        <taxon>Actinomycetes</taxon>
        <taxon>Micrococcales</taxon>
        <taxon>Micrococcaceae</taxon>
        <taxon>Nesterenkonia</taxon>
    </lineage>
</organism>
<gene>
    <name evidence="3" type="ORF">FEF26_07255</name>
</gene>
<feature type="region of interest" description="Disordered" evidence="1">
    <location>
        <begin position="53"/>
        <end position="72"/>
    </location>
</feature>
<feature type="compositionally biased region" description="Acidic residues" evidence="1">
    <location>
        <begin position="56"/>
        <end position="69"/>
    </location>
</feature>